<evidence type="ECO:0000313" key="2">
    <source>
        <dbReference type="Proteomes" id="UP000183376"/>
    </source>
</evidence>
<reference evidence="1 2" key="1">
    <citation type="submission" date="2016-10" db="EMBL/GenBank/DDBJ databases">
        <authorList>
            <person name="de Groot N.N."/>
        </authorList>
    </citation>
    <scope>NUCLEOTIDE SEQUENCE [LARGE SCALE GENOMIC DNA]</scope>
    <source>
        <strain evidence="1 2">DSM 44149</strain>
    </source>
</reference>
<dbReference type="EMBL" id="LT629701">
    <property type="protein sequence ID" value="SDN07459.1"/>
    <property type="molecule type" value="Genomic_DNA"/>
</dbReference>
<gene>
    <name evidence="1" type="ORF">SAMN04489726_4774</name>
</gene>
<keyword evidence="2" id="KW-1185">Reference proteome</keyword>
<dbReference type="AlphaFoldDB" id="A0A1G9YE71"/>
<accession>A0A1G9YE71</accession>
<organism evidence="1 2">
    <name type="scientific">Allokutzneria albata</name>
    <name type="common">Kibdelosporangium albatum</name>
    <dbReference type="NCBI Taxonomy" id="211114"/>
    <lineage>
        <taxon>Bacteria</taxon>
        <taxon>Bacillati</taxon>
        <taxon>Actinomycetota</taxon>
        <taxon>Actinomycetes</taxon>
        <taxon>Pseudonocardiales</taxon>
        <taxon>Pseudonocardiaceae</taxon>
        <taxon>Allokutzneria</taxon>
    </lineage>
</organism>
<proteinExistence type="predicted"/>
<name>A0A1G9YE71_ALLAB</name>
<protein>
    <submittedName>
        <fullName evidence="1">Uncharacterized protein</fullName>
    </submittedName>
</protein>
<evidence type="ECO:0000313" key="1">
    <source>
        <dbReference type="EMBL" id="SDN07459.1"/>
    </source>
</evidence>
<dbReference type="OrthoDB" id="3638667at2"/>
<dbReference type="STRING" id="211114.SAMN04489726_4774"/>
<dbReference type="RefSeq" id="WP_030427756.1">
    <property type="nucleotide sequence ID" value="NZ_JOEF01000002.1"/>
</dbReference>
<dbReference type="Proteomes" id="UP000183376">
    <property type="component" value="Chromosome I"/>
</dbReference>
<sequence>MNDHIYFDAMTSNDLHQRMASKMFLHEHLTRQRMREAEHSAAHERQARRMSAAQRWQWLASVANRRADRHRASL</sequence>